<feature type="region of interest" description="Disordered" evidence="2">
    <location>
        <begin position="271"/>
        <end position="290"/>
    </location>
</feature>
<evidence type="ECO:0000256" key="1">
    <source>
        <dbReference type="ARBA" id="ARBA00022729"/>
    </source>
</evidence>
<keyword evidence="5" id="KW-1185">Reference proteome</keyword>
<evidence type="ECO:0000256" key="2">
    <source>
        <dbReference type="SAM" id="MobiDB-lite"/>
    </source>
</evidence>
<proteinExistence type="predicted"/>
<dbReference type="NCBIfam" id="TIGR04183">
    <property type="entry name" value="Por_Secre_tail"/>
    <property type="match status" value="1"/>
</dbReference>
<protein>
    <recommendedName>
        <fullName evidence="3">Secretion system C-terminal sorting domain-containing protein</fullName>
    </recommendedName>
</protein>
<dbReference type="Proteomes" id="UP000236641">
    <property type="component" value="Unassembled WGS sequence"/>
</dbReference>
<dbReference type="InterPro" id="IPR026444">
    <property type="entry name" value="Secre_tail"/>
</dbReference>
<organism evidence="4 5">
    <name type="scientific">Hanstruepera neustonica</name>
    <dbReference type="NCBI Taxonomy" id="1445657"/>
    <lineage>
        <taxon>Bacteria</taxon>
        <taxon>Pseudomonadati</taxon>
        <taxon>Bacteroidota</taxon>
        <taxon>Flavobacteriia</taxon>
        <taxon>Flavobacteriales</taxon>
        <taxon>Flavobacteriaceae</taxon>
        <taxon>Hanstruepera</taxon>
    </lineage>
</organism>
<accession>A0A2K1DW39</accession>
<dbReference type="AlphaFoldDB" id="A0A2K1DW39"/>
<evidence type="ECO:0000313" key="4">
    <source>
        <dbReference type="EMBL" id="PNQ72256.1"/>
    </source>
</evidence>
<feature type="compositionally biased region" description="Acidic residues" evidence="2">
    <location>
        <begin position="271"/>
        <end position="288"/>
    </location>
</feature>
<evidence type="ECO:0000313" key="5">
    <source>
        <dbReference type="Proteomes" id="UP000236641"/>
    </source>
</evidence>
<reference evidence="4 5" key="1">
    <citation type="submission" date="2018-01" db="EMBL/GenBank/DDBJ databases">
        <title>The draft genome of Hanstruepera neustonica JCM19743.</title>
        <authorList>
            <person name="He R.-H."/>
            <person name="Du Z.-J."/>
        </authorList>
    </citation>
    <scope>NUCLEOTIDE SEQUENCE [LARGE SCALE GENOMIC DNA]</scope>
    <source>
        <strain evidence="4 5">JCM19743</strain>
    </source>
</reference>
<name>A0A2K1DW39_9FLAO</name>
<sequence length="390" mass="42881">MKSKLLFYFLILPALFIFSYAQDVSFFMTPTCDGAIATITGDTGGRFTFNPTPVDAVTIDPITGSVTNGIPGEIYCVEYSISGSITVSSIVCFMVAYIDIVEPSPLEACTDIGFTEFDLSSKVTEILNGTVDVTLTFHETYSNAVNNINALPLTYINAVANQILYVRGEDLVNGCYRIVELELIAVDCLDSDNDGVIDLEEDVNENGNLEDDDTDMDSIANYLDDDDDGDNVDTIVELSMEGGRTMHNFIDTDGDLIENYLDDDDDGDGLLTIDEDYNNNGDPTDDDTNTNGIPDYLENGVALSVDNLNTSYFTIYPNPVNDILNISTSSQLKNQLSIAIYDIQGKLISDTSYNLETTNFQVDVSNLSTGLYVIKFYNDDIQEIKKLIIN</sequence>
<dbReference type="Pfam" id="PF18962">
    <property type="entry name" value="Por_Secre_tail"/>
    <property type="match status" value="1"/>
</dbReference>
<dbReference type="EMBL" id="POWF01000010">
    <property type="protein sequence ID" value="PNQ72256.1"/>
    <property type="molecule type" value="Genomic_DNA"/>
</dbReference>
<gene>
    <name evidence="4" type="ORF">C1T31_13105</name>
</gene>
<dbReference type="OrthoDB" id="9808753at2"/>
<evidence type="ECO:0000259" key="3">
    <source>
        <dbReference type="Pfam" id="PF18962"/>
    </source>
</evidence>
<feature type="domain" description="Secretion system C-terminal sorting" evidence="3">
    <location>
        <begin position="315"/>
        <end position="389"/>
    </location>
</feature>
<dbReference type="RefSeq" id="WP_103052967.1">
    <property type="nucleotide sequence ID" value="NZ_POWF01000010.1"/>
</dbReference>
<comment type="caution">
    <text evidence="4">The sequence shown here is derived from an EMBL/GenBank/DDBJ whole genome shotgun (WGS) entry which is preliminary data.</text>
</comment>
<keyword evidence="1" id="KW-0732">Signal</keyword>